<organism evidence="2 3">
    <name type="scientific">Shinella kummerowiae</name>
    <dbReference type="NCBI Taxonomy" id="417745"/>
    <lineage>
        <taxon>Bacteria</taxon>
        <taxon>Pseudomonadati</taxon>
        <taxon>Pseudomonadota</taxon>
        <taxon>Alphaproteobacteria</taxon>
        <taxon>Hyphomicrobiales</taxon>
        <taxon>Rhizobiaceae</taxon>
        <taxon>Shinella</taxon>
    </lineage>
</organism>
<dbReference type="Proteomes" id="UP000435802">
    <property type="component" value="Unassembled WGS sequence"/>
</dbReference>
<keyword evidence="3" id="KW-1185">Reference proteome</keyword>
<evidence type="ECO:0000313" key="3">
    <source>
        <dbReference type="Proteomes" id="UP000435802"/>
    </source>
</evidence>
<gene>
    <name evidence="2" type="ORF">GR138_14235</name>
</gene>
<comment type="caution">
    <text evidence="2">The sequence shown here is derived from an EMBL/GenBank/DDBJ whole genome shotgun (WGS) entry which is preliminary data.</text>
</comment>
<name>A0A6N8SCF1_9HYPH</name>
<feature type="transmembrane region" description="Helical" evidence="1">
    <location>
        <begin position="62"/>
        <end position="80"/>
    </location>
</feature>
<evidence type="ECO:0000256" key="1">
    <source>
        <dbReference type="SAM" id="Phobius"/>
    </source>
</evidence>
<evidence type="ECO:0000313" key="2">
    <source>
        <dbReference type="EMBL" id="MXN46351.1"/>
    </source>
</evidence>
<keyword evidence="1" id="KW-1133">Transmembrane helix</keyword>
<dbReference type="EMBL" id="WUMK01000005">
    <property type="protein sequence ID" value="MXN46351.1"/>
    <property type="molecule type" value="Genomic_DNA"/>
</dbReference>
<reference evidence="2 3" key="1">
    <citation type="submission" date="2019-12" db="EMBL/GenBank/DDBJ databases">
        <title>Shinella kummerowiae sp. nov., a symbiotic bacterium isolated from root nodules of the herbal legume Kummerowia stipulacea.</title>
        <authorList>
            <person name="Gao J."/>
        </authorList>
    </citation>
    <scope>NUCLEOTIDE SEQUENCE [LARGE SCALE GENOMIC DNA]</scope>
    <source>
        <strain evidence="2 3">CCBAU 25048</strain>
    </source>
</reference>
<accession>A0A6N8SCF1</accession>
<sequence length="126" mass="13375">MEIIGVDVEQPGDRPRIAYNFCLGERHTMRILLILASLIVGTIAGIYLFGMIWRTSAPEGSMAMFVGGGTPVVLGALAFLGTKNADGQRPSLGNVRTWFALLGIVAAAAGLFVLLIVALFLTVQRG</sequence>
<dbReference type="OrthoDB" id="8421546at2"/>
<protein>
    <submittedName>
        <fullName evidence="2">Uncharacterized protein</fullName>
    </submittedName>
</protein>
<keyword evidence="1" id="KW-0472">Membrane</keyword>
<keyword evidence="1" id="KW-0812">Transmembrane</keyword>
<dbReference type="RefSeq" id="WP_160859891.1">
    <property type="nucleotide sequence ID" value="NZ_WUMK01000005.1"/>
</dbReference>
<proteinExistence type="predicted"/>
<feature type="transmembrane region" description="Helical" evidence="1">
    <location>
        <begin position="31"/>
        <end position="50"/>
    </location>
</feature>
<dbReference type="AlphaFoldDB" id="A0A6N8SCF1"/>
<feature type="transmembrane region" description="Helical" evidence="1">
    <location>
        <begin position="100"/>
        <end position="123"/>
    </location>
</feature>